<name>W9X7M3_9EURO</name>
<dbReference type="Proteomes" id="UP000019471">
    <property type="component" value="Unassembled WGS sequence"/>
</dbReference>
<evidence type="ECO:0000313" key="2">
    <source>
        <dbReference type="EMBL" id="EXJ72901.1"/>
    </source>
</evidence>
<comment type="caution">
    <text evidence="2">The sequence shown here is derived from an EMBL/GenBank/DDBJ whole genome shotgun (WGS) entry which is preliminary data.</text>
</comment>
<keyword evidence="3" id="KW-1185">Reference proteome</keyword>
<dbReference type="AlphaFoldDB" id="W9X7M3"/>
<dbReference type="HOGENOM" id="CLU_2158125_0_0_1"/>
<feature type="region of interest" description="Disordered" evidence="1">
    <location>
        <begin position="42"/>
        <end position="74"/>
    </location>
</feature>
<organism evidence="2 3">
    <name type="scientific">Cladophialophora psammophila CBS 110553</name>
    <dbReference type="NCBI Taxonomy" id="1182543"/>
    <lineage>
        <taxon>Eukaryota</taxon>
        <taxon>Fungi</taxon>
        <taxon>Dikarya</taxon>
        <taxon>Ascomycota</taxon>
        <taxon>Pezizomycotina</taxon>
        <taxon>Eurotiomycetes</taxon>
        <taxon>Chaetothyriomycetidae</taxon>
        <taxon>Chaetothyriales</taxon>
        <taxon>Herpotrichiellaceae</taxon>
        <taxon>Cladophialophora</taxon>
    </lineage>
</organism>
<protein>
    <submittedName>
        <fullName evidence="2">Uncharacterized protein</fullName>
    </submittedName>
</protein>
<proteinExistence type="predicted"/>
<reference evidence="2 3" key="1">
    <citation type="submission" date="2013-03" db="EMBL/GenBank/DDBJ databases">
        <title>The Genome Sequence of Cladophialophora psammophila CBS 110553.</title>
        <authorList>
            <consortium name="The Broad Institute Genomics Platform"/>
            <person name="Cuomo C."/>
            <person name="de Hoog S."/>
            <person name="Gorbushina A."/>
            <person name="Walker B."/>
            <person name="Young S.K."/>
            <person name="Zeng Q."/>
            <person name="Gargeya S."/>
            <person name="Fitzgerald M."/>
            <person name="Haas B."/>
            <person name="Abouelleil A."/>
            <person name="Allen A.W."/>
            <person name="Alvarado L."/>
            <person name="Arachchi H.M."/>
            <person name="Berlin A.M."/>
            <person name="Chapman S.B."/>
            <person name="Gainer-Dewar J."/>
            <person name="Goldberg J."/>
            <person name="Griggs A."/>
            <person name="Gujja S."/>
            <person name="Hansen M."/>
            <person name="Howarth C."/>
            <person name="Imamovic A."/>
            <person name="Ireland A."/>
            <person name="Larimer J."/>
            <person name="McCowan C."/>
            <person name="Murphy C."/>
            <person name="Pearson M."/>
            <person name="Poon T.W."/>
            <person name="Priest M."/>
            <person name="Roberts A."/>
            <person name="Saif S."/>
            <person name="Shea T."/>
            <person name="Sisk P."/>
            <person name="Sykes S."/>
            <person name="Wortman J."/>
            <person name="Nusbaum C."/>
            <person name="Birren B."/>
        </authorList>
    </citation>
    <scope>NUCLEOTIDE SEQUENCE [LARGE SCALE GENOMIC DNA]</scope>
    <source>
        <strain evidence="2 3">CBS 110553</strain>
    </source>
</reference>
<evidence type="ECO:0000256" key="1">
    <source>
        <dbReference type="SAM" id="MobiDB-lite"/>
    </source>
</evidence>
<dbReference type="RefSeq" id="XP_007742848.1">
    <property type="nucleotide sequence ID" value="XM_007744658.1"/>
</dbReference>
<gene>
    <name evidence="2" type="ORF">A1O5_04049</name>
</gene>
<feature type="compositionally biased region" description="Basic and acidic residues" evidence="1">
    <location>
        <begin position="44"/>
        <end position="69"/>
    </location>
</feature>
<accession>W9X7M3</accession>
<sequence>MPVASSDGRAIQYHCQRPLEDTDSHLLPVRWGEIPASLAPIQPKDVKDVEPHEGVITGERRGRTEKAQGEAHAPFSAKELCSRIGMIKLIDLLRSGKDQKSSGKTGVSVAK</sequence>
<dbReference type="GeneID" id="19188775"/>
<dbReference type="EMBL" id="AMGX01000005">
    <property type="protein sequence ID" value="EXJ72901.1"/>
    <property type="molecule type" value="Genomic_DNA"/>
</dbReference>
<evidence type="ECO:0000313" key="3">
    <source>
        <dbReference type="Proteomes" id="UP000019471"/>
    </source>
</evidence>